<evidence type="ECO:0000313" key="1">
    <source>
        <dbReference type="EMBL" id="TBU11259.1"/>
    </source>
</evidence>
<protein>
    <submittedName>
        <fullName evidence="1">Putative spore wall protein 12</fullName>
    </submittedName>
</protein>
<dbReference type="Proteomes" id="UP000292282">
    <property type="component" value="Unassembled WGS sequence"/>
</dbReference>
<dbReference type="AlphaFoldDB" id="A0A4Q9LRW7"/>
<proteinExistence type="predicted"/>
<dbReference type="VEuPathDB" id="MicrosporidiaDB:CWI38_1297p0030"/>
<dbReference type="SUPFAM" id="SSF103657">
    <property type="entry name" value="BAR/IMD domain-like"/>
    <property type="match status" value="1"/>
</dbReference>
<dbReference type="OrthoDB" id="2191916at2759"/>
<dbReference type="InterPro" id="IPR027267">
    <property type="entry name" value="AH/BAR_dom_sf"/>
</dbReference>
<sequence length="227" mass="26301">MKDRFKGFLRQMSTMDYKYTKVSEEHEKLEQKYRLLRDFLTVYEASCDKIMTYEHGGKTYKNVMEALEVVGERVNLQAFKVNNIYEQASLVVEKMADIHATDALNKTASDYSKALGEIGHKKTIMNGKFEDQMMELQKIKSRTAFIDKQRNITKNIRFDLEKAYKNDPDGVNIPEDLKNSFQAHLTDTEKYMREFVENKDVIGVINGCVEAQKTFHSAALEALKNVK</sequence>
<gene>
    <name evidence="1" type="ORF">CWI38_1297p0030</name>
</gene>
<accession>A0A4Q9LRW7</accession>
<dbReference type="EMBL" id="PITK01001297">
    <property type="protein sequence ID" value="TBU11259.1"/>
    <property type="molecule type" value="Genomic_DNA"/>
</dbReference>
<name>A0A4Q9LRW7_9MICR</name>
<keyword evidence="2" id="KW-1185">Reference proteome</keyword>
<dbReference type="Gene3D" id="1.20.1270.60">
    <property type="entry name" value="Arfaptin homology (AH) domain/BAR domain"/>
    <property type="match status" value="1"/>
</dbReference>
<evidence type="ECO:0000313" key="2">
    <source>
        <dbReference type="Proteomes" id="UP000292282"/>
    </source>
</evidence>
<organism evidence="1 2">
    <name type="scientific">Hamiltosporidium tvaerminnensis</name>
    <dbReference type="NCBI Taxonomy" id="1176355"/>
    <lineage>
        <taxon>Eukaryota</taxon>
        <taxon>Fungi</taxon>
        <taxon>Fungi incertae sedis</taxon>
        <taxon>Microsporidia</taxon>
        <taxon>Dubosqiidae</taxon>
        <taxon>Hamiltosporidium</taxon>
    </lineage>
</organism>
<comment type="caution">
    <text evidence="1">The sequence shown here is derived from an EMBL/GenBank/DDBJ whole genome shotgun (WGS) entry which is preliminary data.</text>
</comment>
<reference evidence="1 2" key="1">
    <citation type="submission" date="2017-12" db="EMBL/GenBank/DDBJ databases">
        <authorList>
            <person name="Pombert J.-F."/>
            <person name="Haag K.L."/>
            <person name="Ebert D."/>
        </authorList>
    </citation>
    <scope>NUCLEOTIDE SEQUENCE [LARGE SCALE GENOMIC DNA]</scope>
    <source>
        <strain evidence="1">IL-G-3</strain>
    </source>
</reference>